<keyword evidence="1" id="KW-1133">Transmembrane helix</keyword>
<proteinExistence type="predicted"/>
<gene>
    <name evidence="2" type="ORF">JCM21531_2066</name>
</gene>
<dbReference type="AlphaFoldDB" id="W4V600"/>
<keyword evidence="1" id="KW-0472">Membrane</keyword>
<dbReference type="EMBL" id="BAVR01000021">
    <property type="protein sequence ID" value="GAE88611.1"/>
    <property type="molecule type" value="Genomic_DNA"/>
</dbReference>
<evidence type="ECO:0000313" key="2">
    <source>
        <dbReference type="EMBL" id="GAE88611.1"/>
    </source>
</evidence>
<name>W4V600_9FIRM</name>
<evidence type="ECO:0000313" key="3">
    <source>
        <dbReference type="Proteomes" id="UP000019109"/>
    </source>
</evidence>
<reference evidence="2" key="1">
    <citation type="journal article" date="2014" name="Genome Announc.">
        <title>Draft Genome Sequence of Clostridium straminisolvens Strain JCM 21531T, Isolated from a Cellulose-Degrading Bacterial Community.</title>
        <authorList>
            <person name="Yuki M."/>
            <person name="Oshima K."/>
            <person name="Suda W."/>
            <person name="Sakamoto M."/>
            <person name="Kitamura K."/>
            <person name="Iida T."/>
            <person name="Hattori M."/>
            <person name="Ohkuma M."/>
        </authorList>
    </citation>
    <scope>NUCLEOTIDE SEQUENCE [LARGE SCALE GENOMIC DNA]</scope>
    <source>
        <strain evidence="2">JCM 21531</strain>
    </source>
</reference>
<dbReference type="STRING" id="1294263.JCM21531_2066"/>
<accession>W4V600</accession>
<dbReference type="Proteomes" id="UP000019109">
    <property type="component" value="Unassembled WGS sequence"/>
</dbReference>
<organism evidence="2 3">
    <name type="scientific">Acetivibrio straminisolvens JCM 21531</name>
    <dbReference type="NCBI Taxonomy" id="1294263"/>
    <lineage>
        <taxon>Bacteria</taxon>
        <taxon>Bacillati</taxon>
        <taxon>Bacillota</taxon>
        <taxon>Clostridia</taxon>
        <taxon>Eubacteriales</taxon>
        <taxon>Oscillospiraceae</taxon>
        <taxon>Acetivibrio</taxon>
    </lineage>
</organism>
<sequence length="97" mass="10976">MRVKQITIILYLSPILSSGFFSPILAPSVQLSDVRGPPMHFFYSLFPNTLTAIYVQSTNNVSKAYPILQTSGLSSKLSEKWRLILYYCKPPQAKLHI</sequence>
<keyword evidence="1" id="KW-0812">Transmembrane</keyword>
<keyword evidence="3" id="KW-1185">Reference proteome</keyword>
<evidence type="ECO:0000256" key="1">
    <source>
        <dbReference type="SAM" id="Phobius"/>
    </source>
</evidence>
<comment type="caution">
    <text evidence="2">The sequence shown here is derived from an EMBL/GenBank/DDBJ whole genome shotgun (WGS) entry which is preliminary data.</text>
</comment>
<protein>
    <submittedName>
        <fullName evidence="2">Uncharacterized protein</fullName>
    </submittedName>
</protein>
<feature type="transmembrane region" description="Helical" evidence="1">
    <location>
        <begin position="7"/>
        <end position="26"/>
    </location>
</feature>